<evidence type="ECO:0000313" key="1">
    <source>
        <dbReference type="EMBL" id="KAK8517337.1"/>
    </source>
</evidence>
<accession>A0ABR2CCU8</accession>
<sequence>MCGALGQRRNKGLCVRLSINIDAQFCCYRKPNWKQFLMFWLFDYGLMKLALLAKWQWRYALGDNSLWHSLIDAKYEVNNVRWCFRERG</sequence>
<reference evidence="1 2" key="1">
    <citation type="journal article" date="2024" name="G3 (Bethesda)">
        <title>Genome assembly of Hibiscus sabdariffa L. provides insights into metabolisms of medicinal natural products.</title>
        <authorList>
            <person name="Kim T."/>
        </authorList>
    </citation>
    <scope>NUCLEOTIDE SEQUENCE [LARGE SCALE GENOMIC DNA]</scope>
    <source>
        <strain evidence="1">TK-2024</strain>
        <tissue evidence="1">Old leaves</tissue>
    </source>
</reference>
<keyword evidence="2" id="KW-1185">Reference proteome</keyword>
<protein>
    <submittedName>
        <fullName evidence="1">Uncharacterized protein</fullName>
    </submittedName>
</protein>
<name>A0ABR2CCU8_9ROSI</name>
<dbReference type="Proteomes" id="UP001472677">
    <property type="component" value="Unassembled WGS sequence"/>
</dbReference>
<dbReference type="EMBL" id="JBBPBM010000056">
    <property type="protein sequence ID" value="KAK8517337.1"/>
    <property type="molecule type" value="Genomic_DNA"/>
</dbReference>
<organism evidence="1 2">
    <name type="scientific">Hibiscus sabdariffa</name>
    <name type="common">roselle</name>
    <dbReference type="NCBI Taxonomy" id="183260"/>
    <lineage>
        <taxon>Eukaryota</taxon>
        <taxon>Viridiplantae</taxon>
        <taxon>Streptophyta</taxon>
        <taxon>Embryophyta</taxon>
        <taxon>Tracheophyta</taxon>
        <taxon>Spermatophyta</taxon>
        <taxon>Magnoliopsida</taxon>
        <taxon>eudicotyledons</taxon>
        <taxon>Gunneridae</taxon>
        <taxon>Pentapetalae</taxon>
        <taxon>rosids</taxon>
        <taxon>malvids</taxon>
        <taxon>Malvales</taxon>
        <taxon>Malvaceae</taxon>
        <taxon>Malvoideae</taxon>
        <taxon>Hibiscus</taxon>
    </lineage>
</organism>
<evidence type="ECO:0000313" key="2">
    <source>
        <dbReference type="Proteomes" id="UP001472677"/>
    </source>
</evidence>
<proteinExistence type="predicted"/>
<comment type="caution">
    <text evidence="1">The sequence shown here is derived from an EMBL/GenBank/DDBJ whole genome shotgun (WGS) entry which is preliminary data.</text>
</comment>
<gene>
    <name evidence="1" type="ORF">V6N12_032529</name>
</gene>